<evidence type="ECO:0000259" key="7">
    <source>
        <dbReference type="PROSITE" id="PS51999"/>
    </source>
</evidence>
<accession>A0A2I0J914</accession>
<feature type="domain" description="CCHC-type" evidence="6">
    <location>
        <begin position="120"/>
        <end position="135"/>
    </location>
</feature>
<feature type="region of interest" description="Disordered" evidence="5">
    <location>
        <begin position="1"/>
        <end position="20"/>
    </location>
</feature>
<dbReference type="Pfam" id="PF06839">
    <property type="entry name" value="Zn_ribbon_GRF"/>
    <property type="match status" value="1"/>
</dbReference>
<feature type="region of interest" description="Disordered" evidence="5">
    <location>
        <begin position="129"/>
        <end position="152"/>
    </location>
</feature>
<dbReference type="Pfam" id="PF00098">
    <property type="entry name" value="zf-CCHC"/>
    <property type="match status" value="2"/>
</dbReference>
<evidence type="ECO:0000259" key="6">
    <source>
        <dbReference type="PROSITE" id="PS50158"/>
    </source>
</evidence>
<dbReference type="SMART" id="SM00343">
    <property type="entry name" value="ZnF_C2HC"/>
    <property type="match status" value="2"/>
</dbReference>
<feature type="compositionally biased region" description="Basic residues" evidence="5">
    <location>
        <begin position="766"/>
        <end position="778"/>
    </location>
</feature>
<feature type="domain" description="CCHC-type" evidence="6">
    <location>
        <begin position="30"/>
        <end position="45"/>
    </location>
</feature>
<dbReference type="AlphaFoldDB" id="A0A2I0J914"/>
<feature type="compositionally biased region" description="Low complexity" evidence="5">
    <location>
        <begin position="47"/>
        <end position="66"/>
    </location>
</feature>
<dbReference type="GO" id="GO:0003676">
    <property type="term" value="F:nucleic acid binding"/>
    <property type="evidence" value="ECO:0007669"/>
    <property type="project" value="InterPro"/>
</dbReference>
<comment type="caution">
    <text evidence="8">The sequence shown here is derived from an EMBL/GenBank/DDBJ whole genome shotgun (WGS) entry which is preliminary data.</text>
</comment>
<keyword evidence="3" id="KW-0862">Zinc</keyword>
<gene>
    <name evidence="8" type="ORF">CRG98_027085</name>
</gene>
<evidence type="ECO:0000256" key="2">
    <source>
        <dbReference type="ARBA" id="ARBA00022771"/>
    </source>
</evidence>
<dbReference type="Proteomes" id="UP000233551">
    <property type="component" value="Unassembled WGS sequence"/>
</dbReference>
<feature type="region of interest" description="Disordered" evidence="5">
    <location>
        <begin position="38"/>
        <end position="67"/>
    </location>
</feature>
<dbReference type="PANTHER" id="PTHR33680:SF1">
    <property type="entry name" value="OS05G0489500 PROTEIN"/>
    <property type="match status" value="1"/>
</dbReference>
<dbReference type="InterPro" id="IPR010666">
    <property type="entry name" value="Znf_GRF"/>
</dbReference>
<name>A0A2I0J914_PUNGR</name>
<keyword evidence="2 4" id="KW-0863">Zinc-finger</keyword>
<dbReference type="PANTHER" id="PTHR33680">
    <property type="entry name" value="OS07G0190500 PROTEIN"/>
    <property type="match status" value="1"/>
</dbReference>
<dbReference type="Gene3D" id="4.10.60.10">
    <property type="entry name" value="Zinc finger, CCHC-type"/>
    <property type="match status" value="2"/>
</dbReference>
<reference evidence="8 9" key="1">
    <citation type="submission" date="2017-11" db="EMBL/GenBank/DDBJ databases">
        <title>De-novo sequencing of pomegranate (Punica granatum L.) genome.</title>
        <authorList>
            <person name="Akparov Z."/>
            <person name="Amiraslanov A."/>
            <person name="Hajiyeva S."/>
            <person name="Abbasov M."/>
            <person name="Kaur K."/>
            <person name="Hamwieh A."/>
            <person name="Solovyev V."/>
            <person name="Salamov A."/>
            <person name="Braich B."/>
            <person name="Kosarev P."/>
            <person name="Mahmoud A."/>
            <person name="Hajiyev E."/>
            <person name="Babayeva S."/>
            <person name="Izzatullayeva V."/>
            <person name="Mammadov A."/>
            <person name="Mammadov A."/>
            <person name="Sharifova S."/>
            <person name="Ojaghi J."/>
            <person name="Eynullazada K."/>
            <person name="Bayramov B."/>
            <person name="Abdulazimova A."/>
            <person name="Shahmuradov I."/>
        </authorList>
    </citation>
    <scope>NUCLEOTIDE SEQUENCE [LARGE SCALE GENOMIC DNA]</scope>
    <source>
        <strain evidence="9">cv. AG2017</strain>
        <tissue evidence="8">Leaf</tissue>
    </source>
</reference>
<feature type="region of interest" description="Disordered" evidence="5">
    <location>
        <begin position="766"/>
        <end position="802"/>
    </location>
</feature>
<dbReference type="PROSITE" id="PS51999">
    <property type="entry name" value="ZF_GRF"/>
    <property type="match status" value="2"/>
</dbReference>
<evidence type="ECO:0000256" key="3">
    <source>
        <dbReference type="ARBA" id="ARBA00022833"/>
    </source>
</evidence>
<dbReference type="GO" id="GO:0008270">
    <property type="term" value="F:zinc ion binding"/>
    <property type="evidence" value="ECO:0007669"/>
    <property type="project" value="UniProtKB-KW"/>
</dbReference>
<evidence type="ECO:0000313" key="8">
    <source>
        <dbReference type="EMBL" id="PKI52513.1"/>
    </source>
</evidence>
<feature type="compositionally biased region" description="Pro residues" evidence="5">
    <location>
        <begin position="779"/>
        <end position="792"/>
    </location>
</feature>
<feature type="compositionally biased region" description="Low complexity" evidence="5">
    <location>
        <begin position="137"/>
        <end position="152"/>
    </location>
</feature>
<dbReference type="SUPFAM" id="SSF57756">
    <property type="entry name" value="Retrovirus zinc finger-like domains"/>
    <property type="match status" value="2"/>
</dbReference>
<evidence type="ECO:0000313" key="9">
    <source>
        <dbReference type="Proteomes" id="UP000233551"/>
    </source>
</evidence>
<proteinExistence type="predicted"/>
<dbReference type="PROSITE" id="PS50158">
    <property type="entry name" value="ZF_CCHC"/>
    <property type="match status" value="2"/>
</dbReference>
<dbReference type="InterPro" id="IPR036875">
    <property type="entry name" value="Znf_CCHC_sf"/>
</dbReference>
<sequence>MEPGSFPPPPPSQTPPYSEALTQRMKGDTCFICKNKGHWKQDCPQGSPAASPSKAKSPTASSSSSSDIPILHCGCGDACSVLTSTTEGNPNGNFYFCSRRSQSQPSYSEALTQRMKGDTCFLCKNKGHWKQDCPQRSPAASPSKAKSPTASSSDIPILHCGCGDACSVRTSKTERNPNRKYYFCSRCSQFPDPQRKRTGFVGWCDEFTAPQCPCNAGRCRIYTAAEPEHNNRKYFGCRIKKGLGACQFFQWVDEYRAVPAPSEAHRMEIEPPAMGNPDNPAEIADTKDDEIEELLNSKKLDEIMFSLSVPEQKTTQDLQEMVIEDGSGTTSPDSVVEDLSMEEIDLLDQISQNEIITSHMVSRESEIHRRALLDKISQNEIVTSRMASQKWEIRRQLEEFMKRIFAVGDGLSQDGLNLVLGVQVMGWCGRIAFPPSRLITDPPPKPFFCCIFPSLKAIWESNNMAVTDYRRPDLLMDVPSGPGPRDCLSGGFPHDSCPKKTDDGQVTQLLVWLAQLLNGGTINQLPSFRCGGKYMDIFQRTAADVQDEFIAQLDCIDPLDLDLLRNEAVVCFATLGLLHAHECREFICRVMHYIECASSLAKIQRSVDSLQLEALRDRHLEEQKHYEDLSRLHIEKLKACSASEERCRVLKETADWYRKMLSEIERDIARSEAESSELARCLVKVNQEVNKSGKSVETVAREVEEAQRKEMERAAARDALEKAKSLLRQRFRFGSIAPSIFGGGEGLYLGLEWALLWASTAHKRRGFHDRRNRRRRRSPLPPPRYPPAPTPLPSARSSSRGEIQVATFESSNPASTVTPSFIFPVVVALNASSSTFDSNPSPPSLFRI</sequence>
<dbReference type="InterPro" id="IPR001878">
    <property type="entry name" value="Znf_CCHC"/>
</dbReference>
<evidence type="ECO:0000256" key="5">
    <source>
        <dbReference type="SAM" id="MobiDB-lite"/>
    </source>
</evidence>
<feature type="domain" description="GRF-type" evidence="7">
    <location>
        <begin position="160"/>
        <end position="207"/>
    </location>
</feature>
<keyword evidence="9" id="KW-1185">Reference proteome</keyword>
<keyword evidence="1" id="KW-0479">Metal-binding</keyword>
<evidence type="ECO:0008006" key="10">
    <source>
        <dbReference type="Google" id="ProtNLM"/>
    </source>
</evidence>
<dbReference type="EMBL" id="PGOL01001927">
    <property type="protein sequence ID" value="PKI52513.1"/>
    <property type="molecule type" value="Genomic_DNA"/>
</dbReference>
<organism evidence="8 9">
    <name type="scientific">Punica granatum</name>
    <name type="common">Pomegranate</name>
    <dbReference type="NCBI Taxonomy" id="22663"/>
    <lineage>
        <taxon>Eukaryota</taxon>
        <taxon>Viridiplantae</taxon>
        <taxon>Streptophyta</taxon>
        <taxon>Embryophyta</taxon>
        <taxon>Tracheophyta</taxon>
        <taxon>Spermatophyta</taxon>
        <taxon>Magnoliopsida</taxon>
        <taxon>eudicotyledons</taxon>
        <taxon>Gunneridae</taxon>
        <taxon>Pentapetalae</taxon>
        <taxon>rosids</taxon>
        <taxon>malvids</taxon>
        <taxon>Myrtales</taxon>
        <taxon>Lythraceae</taxon>
        <taxon>Punica</taxon>
    </lineage>
</organism>
<evidence type="ECO:0000256" key="4">
    <source>
        <dbReference type="PROSITE-ProRule" id="PRU00047"/>
    </source>
</evidence>
<feature type="compositionally biased region" description="Pro residues" evidence="5">
    <location>
        <begin position="1"/>
        <end position="14"/>
    </location>
</feature>
<protein>
    <recommendedName>
        <fullName evidence="10">CCHC-type domain-containing protein</fullName>
    </recommendedName>
</protein>
<feature type="domain" description="GRF-type" evidence="7">
    <location>
        <begin position="212"/>
        <end position="255"/>
    </location>
</feature>
<dbReference type="STRING" id="22663.A0A2I0J914"/>
<evidence type="ECO:0000256" key="1">
    <source>
        <dbReference type="ARBA" id="ARBA00022723"/>
    </source>
</evidence>